<evidence type="ECO:0000313" key="3">
    <source>
        <dbReference type="EMBL" id="KAF2241434.1"/>
    </source>
</evidence>
<evidence type="ECO:0000256" key="1">
    <source>
        <dbReference type="SAM" id="MobiDB-lite"/>
    </source>
</evidence>
<dbReference type="Gene3D" id="1.10.443.20">
    <property type="entry name" value="Centromere DNA-binding protein complex CBF3 subunit, domain 2"/>
    <property type="match status" value="1"/>
</dbReference>
<keyword evidence="4" id="KW-1185">Reference proteome</keyword>
<name>A0A6A6HTB6_9PLEO</name>
<accession>A0A6A6HTB6</accession>
<dbReference type="InterPro" id="IPR038279">
    <property type="entry name" value="Ndc10_dom2_sf"/>
</dbReference>
<evidence type="ECO:0000313" key="4">
    <source>
        <dbReference type="Proteomes" id="UP000800094"/>
    </source>
</evidence>
<proteinExistence type="predicted"/>
<feature type="domain" description="Ndc10" evidence="2">
    <location>
        <begin position="50"/>
        <end position="84"/>
    </location>
</feature>
<reference evidence="3" key="1">
    <citation type="journal article" date="2020" name="Stud. Mycol.">
        <title>101 Dothideomycetes genomes: a test case for predicting lifestyles and emergence of pathogens.</title>
        <authorList>
            <person name="Haridas S."/>
            <person name="Albert R."/>
            <person name="Binder M."/>
            <person name="Bloem J."/>
            <person name="Labutti K."/>
            <person name="Salamov A."/>
            <person name="Andreopoulos B."/>
            <person name="Baker S."/>
            <person name="Barry K."/>
            <person name="Bills G."/>
            <person name="Bluhm B."/>
            <person name="Cannon C."/>
            <person name="Castanera R."/>
            <person name="Culley D."/>
            <person name="Daum C."/>
            <person name="Ezra D."/>
            <person name="Gonzalez J."/>
            <person name="Henrissat B."/>
            <person name="Kuo A."/>
            <person name="Liang C."/>
            <person name="Lipzen A."/>
            <person name="Lutzoni F."/>
            <person name="Magnuson J."/>
            <person name="Mondo S."/>
            <person name="Nolan M."/>
            <person name="Ohm R."/>
            <person name="Pangilinan J."/>
            <person name="Park H.-J."/>
            <person name="Ramirez L."/>
            <person name="Alfaro M."/>
            <person name="Sun H."/>
            <person name="Tritt A."/>
            <person name="Yoshinaga Y."/>
            <person name="Zwiers L.-H."/>
            <person name="Turgeon B."/>
            <person name="Goodwin S."/>
            <person name="Spatafora J."/>
            <person name="Crous P."/>
            <person name="Grigoriev I."/>
        </authorList>
    </citation>
    <scope>NUCLEOTIDE SEQUENCE</scope>
    <source>
        <strain evidence="3">CBS 122368</strain>
    </source>
</reference>
<organism evidence="3 4">
    <name type="scientific">Trematosphaeria pertusa</name>
    <dbReference type="NCBI Taxonomy" id="390896"/>
    <lineage>
        <taxon>Eukaryota</taxon>
        <taxon>Fungi</taxon>
        <taxon>Dikarya</taxon>
        <taxon>Ascomycota</taxon>
        <taxon>Pezizomycotina</taxon>
        <taxon>Dothideomycetes</taxon>
        <taxon>Pleosporomycetidae</taxon>
        <taxon>Pleosporales</taxon>
        <taxon>Massarineae</taxon>
        <taxon>Trematosphaeriaceae</taxon>
        <taxon>Trematosphaeria</taxon>
    </lineage>
</organism>
<feature type="region of interest" description="Disordered" evidence="1">
    <location>
        <begin position="175"/>
        <end position="217"/>
    </location>
</feature>
<dbReference type="GeneID" id="54573687"/>
<sequence>MRLCKACICRPQIVFCFSLSVPRILTLSMKHDGNISAQGRLTTLPLRASLLYLREVILQDSVAMRRQFPSHPVWDHPAFQHPAYAAFAQDVDASLDPEAAPSRLSVLYQAIPLLADQLQALEARNEQRVEELKQSISQLLALQSTQSLQLQTLTSGNLVFRRGVLDAWQPPAFRRRRRYQQTESPASTRPLKPASRPRPLQTHLACAPYQQHQRRQR</sequence>
<dbReference type="InterPro" id="IPR031872">
    <property type="entry name" value="NDC10_II"/>
</dbReference>
<dbReference type="AlphaFoldDB" id="A0A6A6HTB6"/>
<dbReference type="Proteomes" id="UP000800094">
    <property type="component" value="Unassembled WGS sequence"/>
</dbReference>
<dbReference type="OrthoDB" id="4916058at2759"/>
<dbReference type="RefSeq" id="XP_033676438.1">
    <property type="nucleotide sequence ID" value="XM_033820357.1"/>
</dbReference>
<dbReference type="Pfam" id="PF16787">
    <property type="entry name" value="NDC10_II"/>
    <property type="match status" value="1"/>
</dbReference>
<protein>
    <recommendedName>
        <fullName evidence="2">Ndc10 domain-containing protein</fullName>
    </recommendedName>
</protein>
<gene>
    <name evidence="3" type="ORF">BU26DRAFT_178042</name>
</gene>
<evidence type="ECO:0000259" key="2">
    <source>
        <dbReference type="Pfam" id="PF16787"/>
    </source>
</evidence>
<dbReference type="GO" id="GO:0003677">
    <property type="term" value="F:DNA binding"/>
    <property type="evidence" value="ECO:0007669"/>
    <property type="project" value="InterPro"/>
</dbReference>
<dbReference type="EMBL" id="ML987212">
    <property type="protein sequence ID" value="KAF2241434.1"/>
    <property type="molecule type" value="Genomic_DNA"/>
</dbReference>